<feature type="coiled-coil region" evidence="10">
    <location>
        <begin position="723"/>
        <end position="750"/>
    </location>
</feature>
<dbReference type="CDD" id="cd18791">
    <property type="entry name" value="SF2_C_RHA"/>
    <property type="match status" value="1"/>
</dbReference>
<dbReference type="GO" id="GO:0005524">
    <property type="term" value="F:ATP binding"/>
    <property type="evidence" value="ECO:0007669"/>
    <property type="project" value="UniProtKB-KW"/>
</dbReference>
<feature type="compositionally biased region" description="Polar residues" evidence="11">
    <location>
        <begin position="140"/>
        <end position="152"/>
    </location>
</feature>
<dbReference type="InterPro" id="IPR014001">
    <property type="entry name" value="Helicase_ATP-bd"/>
</dbReference>
<comment type="catalytic activity">
    <reaction evidence="9">
        <text>ATP + H2O = ADP + phosphate + H(+)</text>
        <dbReference type="Rhea" id="RHEA:13065"/>
        <dbReference type="ChEBI" id="CHEBI:15377"/>
        <dbReference type="ChEBI" id="CHEBI:15378"/>
        <dbReference type="ChEBI" id="CHEBI:30616"/>
        <dbReference type="ChEBI" id="CHEBI:43474"/>
        <dbReference type="ChEBI" id="CHEBI:456216"/>
        <dbReference type="EC" id="3.6.4.13"/>
    </reaction>
</comment>
<evidence type="ECO:0000256" key="4">
    <source>
        <dbReference type="ARBA" id="ARBA00022801"/>
    </source>
</evidence>
<dbReference type="GO" id="GO:0022613">
    <property type="term" value="P:ribonucleoprotein complex biogenesis"/>
    <property type="evidence" value="ECO:0007669"/>
    <property type="project" value="UniProtKB-ARBA"/>
</dbReference>
<organism evidence="15 16">
    <name type="scientific">Wickerhamomyces pijperi</name>
    <name type="common">Yeast</name>
    <name type="synonym">Pichia pijperi</name>
    <dbReference type="NCBI Taxonomy" id="599730"/>
    <lineage>
        <taxon>Eukaryota</taxon>
        <taxon>Fungi</taxon>
        <taxon>Dikarya</taxon>
        <taxon>Ascomycota</taxon>
        <taxon>Saccharomycotina</taxon>
        <taxon>Saccharomycetes</taxon>
        <taxon>Phaffomycetales</taxon>
        <taxon>Wickerhamomycetaceae</taxon>
        <taxon>Wickerhamomyces</taxon>
    </lineage>
</organism>
<evidence type="ECO:0000256" key="11">
    <source>
        <dbReference type="SAM" id="MobiDB-lite"/>
    </source>
</evidence>
<proteinExistence type="predicted"/>
<dbReference type="PROSITE" id="PS51192">
    <property type="entry name" value="HELICASE_ATP_BIND_1"/>
    <property type="match status" value="1"/>
</dbReference>
<evidence type="ECO:0000313" key="16">
    <source>
        <dbReference type="Proteomes" id="UP000774326"/>
    </source>
</evidence>
<dbReference type="FunFam" id="3.40.50.300:FF:000615">
    <property type="entry name" value="pre-mRNA-splicing factor ATP-dependent RNA helicase DEAH7"/>
    <property type="match status" value="1"/>
</dbReference>
<keyword evidence="16" id="KW-1185">Reference proteome</keyword>
<evidence type="ECO:0000259" key="12">
    <source>
        <dbReference type="PROSITE" id="PS50126"/>
    </source>
</evidence>
<keyword evidence="5" id="KW-0347">Helicase</keyword>
<evidence type="ECO:0000256" key="1">
    <source>
        <dbReference type="ARBA" id="ARBA00012552"/>
    </source>
</evidence>
<dbReference type="InterPro" id="IPR001650">
    <property type="entry name" value="Helicase_C-like"/>
</dbReference>
<feature type="domain" description="S1 motif" evidence="12">
    <location>
        <begin position="175"/>
        <end position="252"/>
    </location>
</feature>
<dbReference type="GO" id="GO:0065003">
    <property type="term" value="P:protein-containing complex assembly"/>
    <property type="evidence" value="ECO:0007669"/>
    <property type="project" value="UniProtKB-ARBA"/>
</dbReference>
<feature type="domain" description="Helicase ATP-binding" evidence="13">
    <location>
        <begin position="504"/>
        <end position="678"/>
    </location>
</feature>
<evidence type="ECO:0000256" key="5">
    <source>
        <dbReference type="ARBA" id="ARBA00022806"/>
    </source>
</evidence>
<evidence type="ECO:0000256" key="8">
    <source>
        <dbReference type="ARBA" id="ARBA00023242"/>
    </source>
</evidence>
<dbReference type="PANTHER" id="PTHR18934:SF85">
    <property type="entry name" value="ATP-DEPENDENT RNA HELICASE DHX8"/>
    <property type="match status" value="1"/>
</dbReference>
<dbReference type="SMART" id="SM00847">
    <property type="entry name" value="HA2"/>
    <property type="match status" value="1"/>
</dbReference>
<dbReference type="SMART" id="SM00316">
    <property type="entry name" value="S1"/>
    <property type="match status" value="1"/>
</dbReference>
<dbReference type="InterPro" id="IPR011545">
    <property type="entry name" value="DEAD/DEAH_box_helicase_dom"/>
</dbReference>
<gene>
    <name evidence="15" type="ORF">WICPIJ_002413</name>
</gene>
<evidence type="ECO:0000259" key="14">
    <source>
        <dbReference type="PROSITE" id="PS51194"/>
    </source>
</evidence>
<keyword evidence="10" id="KW-0175">Coiled coil</keyword>
<dbReference type="GO" id="GO:0000390">
    <property type="term" value="P:spliceosomal complex disassembly"/>
    <property type="evidence" value="ECO:0007669"/>
    <property type="project" value="TreeGrafter"/>
</dbReference>
<dbReference type="GO" id="GO:0016787">
    <property type="term" value="F:hydrolase activity"/>
    <property type="evidence" value="ECO:0007669"/>
    <property type="project" value="UniProtKB-KW"/>
</dbReference>
<dbReference type="AlphaFoldDB" id="A0A9P8TPV7"/>
<dbReference type="PANTHER" id="PTHR18934">
    <property type="entry name" value="ATP-DEPENDENT RNA HELICASE"/>
    <property type="match status" value="1"/>
</dbReference>
<dbReference type="Pfam" id="PF00271">
    <property type="entry name" value="Helicase_C"/>
    <property type="match status" value="1"/>
</dbReference>
<dbReference type="PROSITE" id="PS51194">
    <property type="entry name" value="HELICASE_CTER"/>
    <property type="match status" value="1"/>
</dbReference>
<dbReference type="CDD" id="cd05684">
    <property type="entry name" value="S1_DHX8_helicase"/>
    <property type="match status" value="1"/>
</dbReference>
<dbReference type="EMBL" id="JAEUBG010001292">
    <property type="protein sequence ID" value="KAH3686614.1"/>
    <property type="molecule type" value="Genomic_DNA"/>
</dbReference>
<evidence type="ECO:0000256" key="7">
    <source>
        <dbReference type="ARBA" id="ARBA00023187"/>
    </source>
</evidence>
<reference evidence="15" key="2">
    <citation type="submission" date="2021-01" db="EMBL/GenBank/DDBJ databases">
        <authorList>
            <person name="Schikora-Tamarit M.A."/>
        </authorList>
    </citation>
    <scope>NUCLEOTIDE SEQUENCE</scope>
    <source>
        <strain evidence="15">CBS2887</strain>
    </source>
</reference>
<dbReference type="OrthoDB" id="10253254at2759"/>
<keyword evidence="7" id="KW-0508">mRNA splicing</keyword>
<dbReference type="Gene3D" id="1.20.120.1080">
    <property type="match status" value="1"/>
</dbReference>
<dbReference type="InterPro" id="IPR011709">
    <property type="entry name" value="DEAD-box_helicase_OB_fold"/>
</dbReference>
<dbReference type="InterPro" id="IPR007502">
    <property type="entry name" value="Helicase-assoc_dom"/>
</dbReference>
<protein>
    <recommendedName>
        <fullName evidence="1">RNA helicase</fullName>
        <ecNumber evidence="1">3.6.4.13</ecNumber>
    </recommendedName>
</protein>
<dbReference type="SUPFAM" id="SSF50249">
    <property type="entry name" value="Nucleic acid-binding proteins"/>
    <property type="match status" value="1"/>
</dbReference>
<dbReference type="InterPro" id="IPR049621">
    <property type="entry name" value="S1_DHX8_helicase"/>
</dbReference>
<feature type="domain" description="Helicase C-terminal" evidence="14">
    <location>
        <begin position="699"/>
        <end position="880"/>
    </location>
</feature>
<dbReference type="InterPro" id="IPR048333">
    <property type="entry name" value="HA2_WH"/>
</dbReference>
<evidence type="ECO:0000256" key="10">
    <source>
        <dbReference type="SAM" id="Coils"/>
    </source>
</evidence>
<evidence type="ECO:0000259" key="13">
    <source>
        <dbReference type="PROSITE" id="PS51192"/>
    </source>
</evidence>
<dbReference type="InterPro" id="IPR012340">
    <property type="entry name" value="NA-bd_OB-fold"/>
</dbReference>
<feature type="region of interest" description="Disordered" evidence="11">
    <location>
        <begin position="440"/>
        <end position="484"/>
    </location>
</feature>
<dbReference type="SUPFAM" id="SSF52540">
    <property type="entry name" value="P-loop containing nucleoside triphosphate hydrolases"/>
    <property type="match status" value="1"/>
</dbReference>
<accession>A0A9P8TPV7</accession>
<dbReference type="Pfam" id="PF07717">
    <property type="entry name" value="OB_NTP_bind"/>
    <property type="match status" value="1"/>
</dbReference>
<comment type="caution">
    <text evidence="15">The sequence shown here is derived from an EMBL/GenBank/DDBJ whole genome shotgun (WGS) entry which is preliminary data.</text>
</comment>
<feature type="compositionally biased region" description="Polar residues" evidence="11">
    <location>
        <begin position="256"/>
        <end position="275"/>
    </location>
</feature>
<dbReference type="PROSITE" id="PS50126">
    <property type="entry name" value="S1"/>
    <property type="match status" value="1"/>
</dbReference>
<dbReference type="InterPro" id="IPR003029">
    <property type="entry name" value="S1_domain"/>
</dbReference>
<dbReference type="PROSITE" id="PS00690">
    <property type="entry name" value="DEAH_ATP_HELICASE"/>
    <property type="match status" value="1"/>
</dbReference>
<sequence>MDKVRLKIQEYTGESDPEIADFIISIHNDSTSLESFQSSLHEMAGEDAFTDDFIKGIYSEIKQALLKEKIRKRLVEKSVKKENEGKVKLEDNGTSTMNQDHFREEDQLNETVRTPDFVKKEDNTSTTNPRSIPPVKSENADMTTPQQNSTPTIKPEHTPFKPHYPQQSNIKLAVHEIYKAHISNITSFGAFATLLNTNNTTGLIHISAICKNRVSHPSEILKLNQEVYVEVLDIQDQHNDRRGRKKISLSMKDIDQSTGERFNYGTGSNGTPTGRSNGGDLTYRGRSHTSQNQPRQRLTSPERWEIRQLIASGAIPASAYPELNEVEQNRSGKKRSKDDNDEEMEEEINVEVKHELPPFMTGMGIDAESLGNIEIKEASGKSTSSIPEKEVEGSLTRAAVSGSALAKARRELKMKLLREDKERKLKQRLNKVDDVKINAEEESIRDTEGDQDEEQGNGGSSIKWQQRHNPTKSKDSITFGKRTNLTMKEQRESLPVFAMRDQLIQTVYDNQFTVIVGETGSGKTTQLTQYLNESGLFYRSAKSEKHLMIGCTQPRRVAATSVAKRVAEEMGVQIGEQVGYSIRFEDRTSELTEIKYMTDGMLQREAIRDPLLSEYSVIMLDEAHERTIATDVLFGLLKQACRMRNTDEERLRVIVTSATLNAEKFSSYFDNCPVVTIPGRTFPVEVMFSEEPCMDYLVSCVETVMKIHTEEKTGDILVFLTGQEEIETMCAVLEEKMEMLEKEKKESTDKLIILPVYSALPSEMQSRIFEPTPPNCRKVILATNIAETSLTIDGIFYVIDPGFAKLNAYDAKLGMDTLQVRPISRAQANQRSGRAGRTGPGRCYRLYTEFSYQKEMSANTVPEIQRQNLSNTVLMLKAIGINDILKFEFMDPPSRESILLSLNDLYYLGAIDGNETITEVGKQLVNIPTEPQISKTLLEGVKFNCSEELLTIFAMITTPNIYHRPKAQQEQADKKHARFKSPLGDHLTLLNIYERWVESGFDRYWCEENYIQLRSMNQARDIRNQLRLLFTKFKYPLTSCHGNTDSIRKALCSGFFKNIAKRSPSSSSQGNGSSYETLSELTQVFIHPSSSLSRSSPQYVVYNTILNTTKEYLVHVTTIDPKWLIEIVPEFFEINGKRTIMRKEQEVIKPLFNRFNRDQEGWRLSRPFTGSTKKRFRAG</sequence>
<dbReference type="GO" id="GO:0071013">
    <property type="term" value="C:catalytic step 2 spliceosome"/>
    <property type="evidence" value="ECO:0007669"/>
    <property type="project" value="TreeGrafter"/>
</dbReference>
<dbReference type="SMART" id="SM00490">
    <property type="entry name" value="HELICc"/>
    <property type="match status" value="1"/>
</dbReference>
<evidence type="ECO:0000256" key="3">
    <source>
        <dbReference type="ARBA" id="ARBA00022741"/>
    </source>
</evidence>
<feature type="region of interest" description="Disordered" evidence="11">
    <location>
        <begin position="118"/>
        <end position="163"/>
    </location>
</feature>
<feature type="compositionally biased region" description="Polar residues" evidence="11">
    <location>
        <begin position="288"/>
        <end position="299"/>
    </location>
</feature>
<evidence type="ECO:0000256" key="6">
    <source>
        <dbReference type="ARBA" id="ARBA00022840"/>
    </source>
</evidence>
<dbReference type="Pfam" id="PF04408">
    <property type="entry name" value="WHD_HA2"/>
    <property type="match status" value="1"/>
</dbReference>
<feature type="region of interest" description="Disordered" evidence="11">
    <location>
        <begin position="320"/>
        <end position="347"/>
    </location>
</feature>
<evidence type="ECO:0000256" key="2">
    <source>
        <dbReference type="ARBA" id="ARBA00022664"/>
    </source>
</evidence>
<feature type="region of interest" description="Disordered" evidence="11">
    <location>
        <begin position="238"/>
        <end position="302"/>
    </location>
</feature>
<dbReference type="InterPro" id="IPR027417">
    <property type="entry name" value="P-loop_NTPase"/>
</dbReference>
<dbReference type="InterPro" id="IPR002464">
    <property type="entry name" value="DNA/RNA_helicase_DEAH_CS"/>
</dbReference>
<dbReference type="Gene3D" id="3.40.50.300">
    <property type="entry name" value="P-loop containing nucleotide triphosphate hydrolases"/>
    <property type="match status" value="2"/>
</dbReference>
<dbReference type="SMART" id="SM00487">
    <property type="entry name" value="DEXDc"/>
    <property type="match status" value="1"/>
</dbReference>
<name>A0A9P8TPV7_WICPI</name>
<dbReference type="Pfam" id="PF21010">
    <property type="entry name" value="HA2_C"/>
    <property type="match status" value="1"/>
</dbReference>
<dbReference type="GO" id="GO:0003724">
    <property type="term" value="F:RNA helicase activity"/>
    <property type="evidence" value="ECO:0007669"/>
    <property type="project" value="UniProtKB-EC"/>
</dbReference>
<reference evidence="15" key="1">
    <citation type="journal article" date="2021" name="Open Biol.">
        <title>Shared evolutionary footprints suggest mitochondrial oxidative damage underlies multiple complex I losses in fungi.</title>
        <authorList>
            <person name="Schikora-Tamarit M.A."/>
            <person name="Marcet-Houben M."/>
            <person name="Nosek J."/>
            <person name="Gabaldon T."/>
        </authorList>
    </citation>
    <scope>NUCLEOTIDE SEQUENCE</scope>
    <source>
        <strain evidence="15">CBS2887</strain>
    </source>
</reference>
<dbReference type="EC" id="3.6.4.13" evidence="1"/>
<keyword evidence="6" id="KW-0067">ATP-binding</keyword>
<evidence type="ECO:0000256" key="9">
    <source>
        <dbReference type="ARBA" id="ARBA00047984"/>
    </source>
</evidence>
<keyword evidence="4" id="KW-0378">Hydrolase</keyword>
<keyword evidence="8" id="KW-0539">Nucleus</keyword>
<dbReference type="Pfam" id="PF00575">
    <property type="entry name" value="S1"/>
    <property type="match status" value="1"/>
</dbReference>
<dbReference type="GO" id="GO:0003723">
    <property type="term" value="F:RNA binding"/>
    <property type="evidence" value="ECO:0007669"/>
    <property type="project" value="TreeGrafter"/>
</dbReference>
<keyword evidence="3" id="KW-0547">Nucleotide-binding</keyword>
<dbReference type="FunFam" id="3.40.50.300:FF:000007">
    <property type="entry name" value="Pre-mRNA-splicing factor ATP-dependent RNA helicase"/>
    <property type="match status" value="1"/>
</dbReference>
<keyword evidence="2" id="KW-0507">mRNA processing</keyword>
<evidence type="ECO:0000313" key="15">
    <source>
        <dbReference type="EMBL" id="KAH3686614.1"/>
    </source>
</evidence>
<dbReference type="Pfam" id="PF00270">
    <property type="entry name" value="DEAD"/>
    <property type="match status" value="1"/>
</dbReference>
<dbReference type="Gene3D" id="2.40.50.140">
    <property type="entry name" value="Nucleic acid-binding proteins"/>
    <property type="match status" value="1"/>
</dbReference>
<dbReference type="Proteomes" id="UP000774326">
    <property type="component" value="Unassembled WGS sequence"/>
</dbReference>